<dbReference type="InterPro" id="IPR029018">
    <property type="entry name" value="Hex-like_dom2"/>
</dbReference>
<dbReference type="PANTHER" id="PTHR12872:SF1">
    <property type="entry name" value="ALPHA-N-ACETYLGLUCOSAMINIDASE"/>
    <property type="match status" value="1"/>
</dbReference>
<dbReference type="EMBL" id="MLAK01001326">
    <property type="protein sequence ID" value="OHS94332.1"/>
    <property type="molecule type" value="Genomic_DNA"/>
</dbReference>
<dbReference type="Gene3D" id="1.20.120.670">
    <property type="entry name" value="N-acetyl-b-d-glucoasminidase"/>
    <property type="match status" value="1"/>
</dbReference>
<dbReference type="Pfam" id="PF12971">
    <property type="entry name" value="NAGLU_N"/>
    <property type="match status" value="1"/>
</dbReference>
<sequence>MLVFLLINSIFSGISREDVTLEASRGVINRAVPELDNDKLNLLLIDKVDNKFDVFEISSSNGILTVKGSSGVAICHGFYTYLTRNHFGMITWGGKHINLPDKLPDTEVFRLVSPFEHHYNFNVVTFGYTMPFWDWKRWQEEIDWMALHGLDMPLSYSGTEAIATRVWKKLGLTQDEIDEFYVGPAHLPWQRMGNIVNHDGTVTPKYNEEQIELQHKILNRYRELGIKPICSGFAGFIPKRGILRIYPNVKIYELKWSDFPDKNHATLLSPDEDLFLEIGKRYIEEYENEFGKNDFYIADTFNEMEIPEASDKHELLANMGKRVYESIKLGNPDAVWVIQGWTLGYQRNIWDEDSVKALLSKVPNDKMLILDLATDYNKHFWHISFNWDFYDGFYQKQWVYSVIPNMGGKTAFTGFLDYYLNGHLTALRSENKGNLVGVGMAPEGFENNEMIYEIYCETTWYDKETNMDEILERYSINRYGFFHDNIKKSWELLQKTAYGSFMDHPRFSWQEAPGKKTGSVCTDPEFEESMRFWINSSLLASDVKILNQNKLYTNDLIEACLHLVGIKLEHLQKRVIEAFDKGDNEQAAFIFIHFRSLMTQLDAVLECHTNLRLEKWLDYTDDFKENARRLITIWGPPINDYSSRMWSGMMRDYQLRRIEVWFEAKMQGKDPSQLVSDFELDWVLNSKGISKVPKSDNVIEEVVKLMKFSDSIDIDNWVFD</sequence>
<organism evidence="6 7">
    <name type="scientific">Tritrichomonas foetus</name>
    <dbReference type="NCBI Taxonomy" id="1144522"/>
    <lineage>
        <taxon>Eukaryota</taxon>
        <taxon>Metamonada</taxon>
        <taxon>Parabasalia</taxon>
        <taxon>Tritrichomonadida</taxon>
        <taxon>Tritrichomonadidae</taxon>
        <taxon>Tritrichomonas</taxon>
    </lineage>
</organism>
<dbReference type="InterPro" id="IPR024733">
    <property type="entry name" value="NAGLU_tim-barrel"/>
</dbReference>
<dbReference type="Pfam" id="PF05089">
    <property type="entry name" value="NAGLU"/>
    <property type="match status" value="1"/>
</dbReference>
<dbReference type="AlphaFoldDB" id="A0A1J4JAP5"/>
<dbReference type="Proteomes" id="UP000179807">
    <property type="component" value="Unassembled WGS sequence"/>
</dbReference>
<keyword evidence="1" id="KW-0378">Hydrolase</keyword>
<feature type="domain" description="Alpha-N-acetylglucosaminidase N-terminal" evidence="4">
    <location>
        <begin position="23"/>
        <end position="104"/>
    </location>
</feature>
<gene>
    <name evidence="6" type="ORF">TRFO_11188</name>
</gene>
<comment type="caution">
    <text evidence="6">The sequence shown here is derived from an EMBL/GenBank/DDBJ whole genome shotgun (WGS) entry which is preliminary data.</text>
</comment>
<evidence type="ECO:0000259" key="3">
    <source>
        <dbReference type="Pfam" id="PF05089"/>
    </source>
</evidence>
<dbReference type="RefSeq" id="XP_068347469.1">
    <property type="nucleotide sequence ID" value="XM_068495890.1"/>
</dbReference>
<proteinExistence type="predicted"/>
<feature type="signal peptide" evidence="2">
    <location>
        <begin position="1"/>
        <end position="16"/>
    </location>
</feature>
<keyword evidence="7" id="KW-1185">Reference proteome</keyword>
<dbReference type="GeneID" id="94830594"/>
<evidence type="ECO:0000313" key="6">
    <source>
        <dbReference type="EMBL" id="OHS94332.1"/>
    </source>
</evidence>
<dbReference type="InterPro" id="IPR024240">
    <property type="entry name" value="NAGLU_N"/>
</dbReference>
<evidence type="ECO:0000259" key="4">
    <source>
        <dbReference type="Pfam" id="PF12971"/>
    </source>
</evidence>
<name>A0A1J4JAP5_9EUKA</name>
<evidence type="ECO:0000313" key="7">
    <source>
        <dbReference type="Proteomes" id="UP000179807"/>
    </source>
</evidence>
<evidence type="ECO:0000259" key="5">
    <source>
        <dbReference type="Pfam" id="PF12972"/>
    </source>
</evidence>
<dbReference type="InterPro" id="IPR024732">
    <property type="entry name" value="NAGLU_C"/>
</dbReference>
<dbReference type="InterPro" id="IPR017853">
    <property type="entry name" value="GH"/>
</dbReference>
<dbReference type="VEuPathDB" id="TrichDB:TRFO_11188"/>
<dbReference type="Gene3D" id="3.20.20.80">
    <property type="entry name" value="Glycosidases"/>
    <property type="match status" value="1"/>
</dbReference>
<accession>A0A1J4JAP5</accession>
<protein>
    <submittedName>
        <fullName evidence="6">Alpha-N-acetylglucosaminidase</fullName>
    </submittedName>
</protein>
<feature type="domain" description="Alpha-N-acetylglucosaminidase tim-barrel" evidence="3">
    <location>
        <begin position="119"/>
        <end position="461"/>
    </location>
</feature>
<dbReference type="InterPro" id="IPR007781">
    <property type="entry name" value="NAGLU"/>
</dbReference>
<keyword evidence="2" id="KW-0732">Signal</keyword>
<feature type="domain" description="Alpha-N-acetylglucosaminidase C-terminal" evidence="5">
    <location>
        <begin position="472"/>
        <end position="698"/>
    </location>
</feature>
<evidence type="ECO:0000256" key="2">
    <source>
        <dbReference type="SAM" id="SignalP"/>
    </source>
</evidence>
<dbReference type="OrthoDB" id="64736at2759"/>
<evidence type="ECO:0000256" key="1">
    <source>
        <dbReference type="ARBA" id="ARBA00022801"/>
    </source>
</evidence>
<dbReference type="SUPFAM" id="SSF51445">
    <property type="entry name" value="(Trans)glycosidases"/>
    <property type="match status" value="1"/>
</dbReference>
<dbReference type="Gene3D" id="3.30.379.10">
    <property type="entry name" value="Chitobiase/beta-hexosaminidase domain 2-like"/>
    <property type="match status" value="1"/>
</dbReference>
<feature type="chain" id="PRO_5013108532" evidence="2">
    <location>
        <begin position="17"/>
        <end position="720"/>
    </location>
</feature>
<dbReference type="GO" id="GO:0016787">
    <property type="term" value="F:hydrolase activity"/>
    <property type="evidence" value="ECO:0007669"/>
    <property type="project" value="UniProtKB-KW"/>
</dbReference>
<dbReference type="PANTHER" id="PTHR12872">
    <property type="entry name" value="ALPHA-N-ACETYLGLUCOSAMINIDASE"/>
    <property type="match status" value="1"/>
</dbReference>
<reference evidence="6" key="1">
    <citation type="submission" date="2016-10" db="EMBL/GenBank/DDBJ databases">
        <authorList>
            <person name="Benchimol M."/>
            <person name="Almeida L.G."/>
            <person name="Vasconcelos A.T."/>
            <person name="Perreira-Neves A."/>
            <person name="Rosa I.A."/>
            <person name="Tasca T."/>
            <person name="Bogo M.R."/>
            <person name="de Souza W."/>
        </authorList>
    </citation>
    <scope>NUCLEOTIDE SEQUENCE [LARGE SCALE GENOMIC DNA]</scope>
    <source>
        <strain evidence="6">K</strain>
    </source>
</reference>
<dbReference type="Pfam" id="PF12972">
    <property type="entry name" value="NAGLU_C"/>
    <property type="match status" value="1"/>
</dbReference>